<keyword evidence="2" id="KW-1133">Transmembrane helix</keyword>
<sequence>MGKFREREDDEFSDSGVLVISRESDEETTPERPERGGSRLRARKGKIPPQETPSPPNEANQSDHDESENVPVDSAGPRRSLCVTVNEGASRLLLSVLGALWHLLMLPVRALVAVWKGLKFLGQTLASGLAAAWKAFLAGVRAICKFTALCTRSVYDKVCAVARYVGTGVTVGARCVWGFVRSTTSSCCAFCKAAAVGGARGVSVGVCALWTFLSAALSMGCGGSKAVLRGVWTGMSVGVRFVWTSICASVFWTYAGCSAVVVCVSTGACVGVCSVWAGLRAAVSASYAACRSATLYVWKGGSAGALAVRSGAAKCGRRTQTGVAAGSRQFVRVFKSGGAQMCRACSSCFCAVQKGLQTVAHHLFKAKLAILICAMVILVAIPFALRTYWQMESEKRYEAHTEIVLAKPKRGVAEYVTQNAVVSFSDLQSLQRVKQLPIFQKRSVSGAFCLKNTRREGLQDAVRKRLTLRRLPADVAELLADQVAANDGEHEASDAYANSVIDSVDKGKAHYYKAFYSTVYAEKRPSFYPPQDGGMMHREEATEGTWFSCVGVSSIHLMLDEELVGWDEETVTVVKGTRSFPCDCKMLGGGWFGGERRHCGTCEEPKLVEETRRKPVFKRHKVSMTDAETLQQLMQAELNNNLMSVIESKYRPSQLGSPPQQNLPKLGGSGDHLGSFVG</sequence>
<feature type="transmembrane region" description="Helical" evidence="2">
    <location>
        <begin position="202"/>
        <end position="219"/>
    </location>
</feature>
<organism evidence="3">
    <name type="scientific">Chromera velia CCMP2878</name>
    <dbReference type="NCBI Taxonomy" id="1169474"/>
    <lineage>
        <taxon>Eukaryota</taxon>
        <taxon>Sar</taxon>
        <taxon>Alveolata</taxon>
        <taxon>Colpodellida</taxon>
        <taxon>Chromeraceae</taxon>
        <taxon>Chromera</taxon>
    </lineage>
</organism>
<keyword evidence="2" id="KW-0812">Transmembrane</keyword>
<protein>
    <submittedName>
        <fullName evidence="3">Uncharacterized protein</fullName>
    </submittedName>
</protein>
<gene>
    <name evidence="3" type="ORF">Cvel_9053</name>
</gene>
<feature type="transmembrane region" description="Helical" evidence="2">
    <location>
        <begin position="258"/>
        <end position="279"/>
    </location>
</feature>
<dbReference type="AlphaFoldDB" id="A0A0G4HWM6"/>
<accession>A0A0G4HWM6</accession>
<feature type="region of interest" description="Disordered" evidence="1">
    <location>
        <begin position="1"/>
        <end position="75"/>
    </location>
</feature>
<evidence type="ECO:0000256" key="1">
    <source>
        <dbReference type="SAM" id="MobiDB-lite"/>
    </source>
</evidence>
<reference evidence="3" key="1">
    <citation type="submission" date="2014-11" db="EMBL/GenBank/DDBJ databases">
        <authorList>
            <person name="Otto D Thomas"/>
            <person name="Naeem Raeece"/>
        </authorList>
    </citation>
    <scope>NUCLEOTIDE SEQUENCE</scope>
</reference>
<feature type="region of interest" description="Disordered" evidence="1">
    <location>
        <begin position="651"/>
        <end position="671"/>
    </location>
</feature>
<dbReference type="VEuPathDB" id="CryptoDB:Cvel_9053"/>
<feature type="transmembrane region" description="Helical" evidence="2">
    <location>
        <begin position="92"/>
        <end position="115"/>
    </location>
</feature>
<feature type="transmembrane region" description="Helical" evidence="2">
    <location>
        <begin position="368"/>
        <end position="389"/>
    </location>
</feature>
<dbReference type="EMBL" id="CDMZ01004161">
    <property type="protein sequence ID" value="CEM48842.1"/>
    <property type="molecule type" value="Genomic_DNA"/>
</dbReference>
<name>A0A0G4HWM6_9ALVE</name>
<feature type="transmembrane region" description="Helical" evidence="2">
    <location>
        <begin position="231"/>
        <end position="252"/>
    </location>
</feature>
<evidence type="ECO:0000313" key="3">
    <source>
        <dbReference type="EMBL" id="CEM48842.1"/>
    </source>
</evidence>
<keyword evidence="2" id="KW-0472">Membrane</keyword>
<feature type="compositionally biased region" description="Polar residues" evidence="1">
    <location>
        <begin position="654"/>
        <end position="663"/>
    </location>
</feature>
<proteinExistence type="predicted"/>
<evidence type="ECO:0000256" key="2">
    <source>
        <dbReference type="SAM" id="Phobius"/>
    </source>
</evidence>